<sequence length="228" mass="25442">MSQATDTENHVPHHQVLEVSVDVPGPKCFDDDGRLKRTDRFKNLFHSILETMNIIQLLQAPPPAPANHGAAISVDHGLAISVDNEAAAEHHPEPEPEASLLADYDRENLDWAVKMIGFCLPPAVEIGVQFLKTDQSHELQLAFHFLSLTIILSFNSLFLSKFIAPKFPEKAKLLERVGVFLAVTAIYIAITIPLPTWLRCVTWIVFVVSCIAMAFCHGSFYKFHVYLG</sequence>
<feature type="transmembrane region" description="Helical" evidence="1">
    <location>
        <begin position="176"/>
        <end position="195"/>
    </location>
</feature>
<name>A0AAD9TJ31_9ROSI</name>
<comment type="caution">
    <text evidence="2">The sequence shown here is derived from an EMBL/GenBank/DDBJ whole genome shotgun (WGS) entry which is preliminary data.</text>
</comment>
<protein>
    <submittedName>
        <fullName evidence="2">Uncharacterized protein</fullName>
    </submittedName>
</protein>
<feature type="transmembrane region" description="Helical" evidence="1">
    <location>
        <begin position="141"/>
        <end position="164"/>
    </location>
</feature>
<keyword evidence="1" id="KW-0812">Transmembrane</keyword>
<dbReference type="EMBL" id="JANJYI010000009">
    <property type="protein sequence ID" value="KAK2636717.1"/>
    <property type="molecule type" value="Genomic_DNA"/>
</dbReference>
<dbReference type="Proteomes" id="UP001280121">
    <property type="component" value="Unassembled WGS sequence"/>
</dbReference>
<evidence type="ECO:0000313" key="3">
    <source>
        <dbReference type="Proteomes" id="UP001280121"/>
    </source>
</evidence>
<evidence type="ECO:0000256" key="1">
    <source>
        <dbReference type="SAM" id="Phobius"/>
    </source>
</evidence>
<accession>A0AAD9TJ31</accession>
<evidence type="ECO:0000313" key="2">
    <source>
        <dbReference type="EMBL" id="KAK2636717.1"/>
    </source>
</evidence>
<gene>
    <name evidence="2" type="ORF">Ddye_031509</name>
</gene>
<dbReference type="AlphaFoldDB" id="A0AAD9TJ31"/>
<dbReference type="PANTHER" id="PTHR34741:SF2">
    <property type="entry name" value="VESICLE TRANSPORT PROTEIN"/>
    <property type="match status" value="1"/>
</dbReference>
<keyword evidence="3" id="KW-1185">Reference proteome</keyword>
<organism evidence="2 3">
    <name type="scientific">Dipteronia dyeriana</name>
    <dbReference type="NCBI Taxonomy" id="168575"/>
    <lineage>
        <taxon>Eukaryota</taxon>
        <taxon>Viridiplantae</taxon>
        <taxon>Streptophyta</taxon>
        <taxon>Embryophyta</taxon>
        <taxon>Tracheophyta</taxon>
        <taxon>Spermatophyta</taxon>
        <taxon>Magnoliopsida</taxon>
        <taxon>eudicotyledons</taxon>
        <taxon>Gunneridae</taxon>
        <taxon>Pentapetalae</taxon>
        <taxon>rosids</taxon>
        <taxon>malvids</taxon>
        <taxon>Sapindales</taxon>
        <taxon>Sapindaceae</taxon>
        <taxon>Hippocastanoideae</taxon>
        <taxon>Acereae</taxon>
        <taxon>Dipteronia</taxon>
    </lineage>
</organism>
<dbReference type="PANTHER" id="PTHR34741">
    <property type="entry name" value="IMAP FAMILY MEMBER 1, PUTATIVE-RELATED"/>
    <property type="match status" value="1"/>
</dbReference>
<feature type="transmembrane region" description="Helical" evidence="1">
    <location>
        <begin position="201"/>
        <end position="221"/>
    </location>
</feature>
<keyword evidence="1" id="KW-0472">Membrane</keyword>
<proteinExistence type="predicted"/>
<keyword evidence="1" id="KW-1133">Transmembrane helix</keyword>
<reference evidence="2" key="1">
    <citation type="journal article" date="2023" name="Plant J.">
        <title>Genome sequences and population genomics provide insights into the demographic history, inbreeding, and mutation load of two 'living fossil' tree species of Dipteronia.</title>
        <authorList>
            <person name="Feng Y."/>
            <person name="Comes H.P."/>
            <person name="Chen J."/>
            <person name="Zhu S."/>
            <person name="Lu R."/>
            <person name="Zhang X."/>
            <person name="Li P."/>
            <person name="Qiu J."/>
            <person name="Olsen K.M."/>
            <person name="Qiu Y."/>
        </authorList>
    </citation>
    <scope>NUCLEOTIDE SEQUENCE</scope>
    <source>
        <strain evidence="2">KIB01</strain>
    </source>
</reference>